<accession>A0A3R6GD41</accession>
<dbReference type="PANTHER" id="PTHR36565:SF1">
    <property type="entry name" value="UPF0332 PROTEIN TM_1000"/>
    <property type="match status" value="1"/>
</dbReference>
<evidence type="ECO:0000313" key="6">
    <source>
        <dbReference type="Proteomes" id="UP000478483"/>
    </source>
</evidence>
<organism evidence="4 5">
    <name type="scientific">Roseburia intestinalis</name>
    <dbReference type="NCBI Taxonomy" id="166486"/>
    <lineage>
        <taxon>Bacteria</taxon>
        <taxon>Bacillati</taxon>
        <taxon>Bacillota</taxon>
        <taxon>Clostridia</taxon>
        <taxon>Lachnospirales</taxon>
        <taxon>Lachnospiraceae</taxon>
        <taxon>Roseburia</taxon>
    </lineage>
</organism>
<evidence type="ECO:0000313" key="3">
    <source>
        <dbReference type="EMBL" id="MTR85817.1"/>
    </source>
</evidence>
<reference evidence="4 5" key="1">
    <citation type="submission" date="2018-08" db="EMBL/GenBank/DDBJ databases">
        <title>A genome reference for cultivated species of the human gut microbiota.</title>
        <authorList>
            <person name="Zou Y."/>
            <person name="Xue W."/>
            <person name="Luo G."/>
        </authorList>
    </citation>
    <scope>NUCLEOTIDE SEQUENCE [LARGE SCALE GENOMIC DNA]</scope>
    <source>
        <strain evidence="4 5">AM22-21LB</strain>
    </source>
</reference>
<gene>
    <name evidence="4" type="ORF">DW264_00390</name>
    <name evidence="3" type="ORF">GMD50_12280</name>
</gene>
<sequence length="147" mass="17265">MNLKSTKRNFRIIETLRGRECRLDNLTEYRLANAKEKLESAKLLLDAGKYKDSIGRSYYAIFTSLRAVLSKDGVDFSKHAGVIAYFQREYIKTGIFDKKYSKYVQSAFQIRNSCDYDDFFIASRQDAEEQYQKAEELYEEVKAFLEK</sequence>
<evidence type="ECO:0000259" key="2">
    <source>
        <dbReference type="Pfam" id="PF05168"/>
    </source>
</evidence>
<dbReference type="InterPro" id="IPR052226">
    <property type="entry name" value="UPF0332_toxin"/>
</dbReference>
<comment type="caution">
    <text evidence="4">The sequence shown here is derived from an EMBL/GenBank/DDBJ whole genome shotgun (WGS) entry which is preliminary data.</text>
</comment>
<evidence type="ECO:0000256" key="1">
    <source>
        <dbReference type="ARBA" id="ARBA00038248"/>
    </source>
</evidence>
<feature type="domain" description="HEPN" evidence="2">
    <location>
        <begin position="28"/>
        <end position="142"/>
    </location>
</feature>
<proteinExistence type="inferred from homology"/>
<dbReference type="EMBL" id="QRID01000001">
    <property type="protein sequence ID" value="RHG30982.1"/>
    <property type="molecule type" value="Genomic_DNA"/>
</dbReference>
<dbReference type="Gene3D" id="1.20.120.330">
    <property type="entry name" value="Nucleotidyltransferases domain 2"/>
    <property type="match status" value="1"/>
</dbReference>
<evidence type="ECO:0000313" key="5">
    <source>
        <dbReference type="Proteomes" id="UP000284051"/>
    </source>
</evidence>
<dbReference type="SUPFAM" id="SSF81593">
    <property type="entry name" value="Nucleotidyltransferase substrate binding subunit/domain"/>
    <property type="match status" value="1"/>
</dbReference>
<dbReference type="Proteomes" id="UP000478483">
    <property type="component" value="Unassembled WGS sequence"/>
</dbReference>
<dbReference type="PANTHER" id="PTHR36565">
    <property type="entry name" value="UPF0332 PROTEIN TM_1000"/>
    <property type="match status" value="1"/>
</dbReference>
<protein>
    <submittedName>
        <fullName evidence="4">HEPN domain-containing protein</fullName>
    </submittedName>
</protein>
<reference evidence="3 6" key="2">
    <citation type="journal article" date="2019" name="Nat. Med.">
        <title>A library of human gut bacterial isolates paired with longitudinal multiomics data enables mechanistic microbiome research.</title>
        <authorList>
            <person name="Poyet M."/>
            <person name="Groussin M."/>
            <person name="Gibbons S.M."/>
            <person name="Avila-Pacheco J."/>
            <person name="Jiang X."/>
            <person name="Kearney S.M."/>
            <person name="Perrotta A.R."/>
            <person name="Berdy B."/>
            <person name="Zhao S."/>
            <person name="Lieberman T.D."/>
            <person name="Swanson P.K."/>
            <person name="Smith M."/>
            <person name="Roesemann S."/>
            <person name="Alexander J.E."/>
            <person name="Rich S.A."/>
            <person name="Livny J."/>
            <person name="Vlamakis H."/>
            <person name="Clish C."/>
            <person name="Bullock K."/>
            <person name="Deik A."/>
            <person name="Scott J."/>
            <person name="Pierce K.A."/>
            <person name="Xavier R.J."/>
            <person name="Alm E.J."/>
        </authorList>
    </citation>
    <scope>NUCLEOTIDE SEQUENCE [LARGE SCALE GENOMIC DNA]</scope>
    <source>
        <strain evidence="3 6">BIOML-A1</strain>
    </source>
</reference>
<dbReference type="EMBL" id="WNAJ01000014">
    <property type="protein sequence ID" value="MTR85817.1"/>
    <property type="molecule type" value="Genomic_DNA"/>
</dbReference>
<comment type="similarity">
    <text evidence="1">Belongs to the UPF0332 family.</text>
</comment>
<dbReference type="Pfam" id="PF05168">
    <property type="entry name" value="HEPN"/>
    <property type="match status" value="1"/>
</dbReference>
<dbReference type="Proteomes" id="UP000284051">
    <property type="component" value="Unassembled WGS sequence"/>
</dbReference>
<evidence type="ECO:0000313" key="4">
    <source>
        <dbReference type="EMBL" id="RHG30982.1"/>
    </source>
</evidence>
<name>A0A3R6GD41_9FIRM</name>
<dbReference type="InterPro" id="IPR007842">
    <property type="entry name" value="HEPN_dom"/>
</dbReference>
<dbReference type="AlphaFoldDB" id="A0A3R6GD41"/>